<evidence type="ECO:0000256" key="1">
    <source>
        <dbReference type="SAM" id="MobiDB-lite"/>
    </source>
</evidence>
<dbReference type="Gene3D" id="3.40.50.720">
    <property type="entry name" value="NAD(P)-binding Rossmann-like Domain"/>
    <property type="match status" value="1"/>
</dbReference>
<reference evidence="2 3" key="1">
    <citation type="submission" date="2023-10" db="EMBL/GenBank/DDBJ databases">
        <title>Characterization of rhizosphere-enriched actinobacteria from wheat plants lab-grown on chernevaya soil.</title>
        <authorList>
            <person name="Tikhonova E.N."/>
            <person name="Konopkin A."/>
            <person name="Kravchenko I.K."/>
        </authorList>
    </citation>
    <scope>NUCLEOTIDE SEQUENCE [LARGE SCALE GENOMIC DNA]</scope>
    <source>
        <strain evidence="2 3">RR29</strain>
    </source>
</reference>
<proteinExistence type="predicted"/>
<dbReference type="EMBL" id="JAWMAJ010000020">
    <property type="protein sequence ID" value="MDV7215980.1"/>
    <property type="molecule type" value="Genomic_DNA"/>
</dbReference>
<name>A0ABU4F5Z0_9ACTN</name>
<feature type="region of interest" description="Disordered" evidence="1">
    <location>
        <begin position="1"/>
        <end position="33"/>
    </location>
</feature>
<evidence type="ECO:0000313" key="2">
    <source>
        <dbReference type="EMBL" id="MDV7215980.1"/>
    </source>
</evidence>
<sequence>MYISGNSYFGETGPDTKQDESRKPNPTGFGPYVTDAAHAVQRRNEKSLDAAIAFPGAVYGDGAWLKQYTLDPLRAGKPVGDEPVIFHQIRKGANANTVARAEESVTPSPNPAGTRATNDAGGGEQPRGHHGPSAPSPQVSHPL</sequence>
<feature type="compositionally biased region" description="Basic and acidic residues" evidence="1">
    <location>
        <begin position="14"/>
        <end position="23"/>
    </location>
</feature>
<dbReference type="Proteomes" id="UP001187346">
    <property type="component" value="Unassembled WGS sequence"/>
</dbReference>
<protein>
    <submittedName>
        <fullName evidence="2">Uncharacterized protein</fullName>
    </submittedName>
</protein>
<feature type="region of interest" description="Disordered" evidence="1">
    <location>
        <begin position="93"/>
        <end position="143"/>
    </location>
</feature>
<accession>A0ABU4F5Z0</accession>
<gene>
    <name evidence="2" type="ORF">R5A26_08445</name>
</gene>
<keyword evidence="3" id="KW-1185">Reference proteome</keyword>
<organism evidence="2 3">
    <name type="scientific">Streptomyces prunicolor</name>
    <dbReference type="NCBI Taxonomy" id="67348"/>
    <lineage>
        <taxon>Bacteria</taxon>
        <taxon>Bacillati</taxon>
        <taxon>Actinomycetota</taxon>
        <taxon>Actinomycetes</taxon>
        <taxon>Kitasatosporales</taxon>
        <taxon>Streptomycetaceae</taxon>
        <taxon>Streptomyces</taxon>
    </lineage>
</organism>
<dbReference type="RefSeq" id="WP_317770695.1">
    <property type="nucleotide sequence ID" value="NZ_JAWMAJ010000020.1"/>
</dbReference>
<comment type="caution">
    <text evidence="2">The sequence shown here is derived from an EMBL/GenBank/DDBJ whole genome shotgun (WGS) entry which is preliminary data.</text>
</comment>
<evidence type="ECO:0000313" key="3">
    <source>
        <dbReference type="Proteomes" id="UP001187346"/>
    </source>
</evidence>